<comment type="caution">
    <text evidence="2">The sequence shown here is derived from an EMBL/GenBank/DDBJ whole genome shotgun (WGS) entry which is preliminary data.</text>
</comment>
<name>A0AAW1Q518_9CHLO</name>
<evidence type="ECO:0000313" key="3">
    <source>
        <dbReference type="Proteomes" id="UP001438707"/>
    </source>
</evidence>
<gene>
    <name evidence="2" type="ORF">WJX74_008580</name>
</gene>
<keyword evidence="3" id="KW-1185">Reference proteome</keyword>
<protein>
    <submittedName>
        <fullName evidence="2">Uncharacterized protein</fullName>
    </submittedName>
</protein>
<feature type="region of interest" description="Disordered" evidence="1">
    <location>
        <begin position="61"/>
        <end position="93"/>
    </location>
</feature>
<accession>A0AAW1Q518</accession>
<dbReference type="Proteomes" id="UP001438707">
    <property type="component" value="Unassembled WGS sequence"/>
</dbReference>
<dbReference type="AlphaFoldDB" id="A0AAW1Q518"/>
<reference evidence="2 3" key="1">
    <citation type="journal article" date="2024" name="Nat. Commun.">
        <title>Phylogenomics reveals the evolutionary origins of lichenization in chlorophyte algae.</title>
        <authorList>
            <person name="Puginier C."/>
            <person name="Libourel C."/>
            <person name="Otte J."/>
            <person name="Skaloud P."/>
            <person name="Haon M."/>
            <person name="Grisel S."/>
            <person name="Petersen M."/>
            <person name="Berrin J.G."/>
            <person name="Delaux P.M."/>
            <person name="Dal Grande F."/>
            <person name="Keller J."/>
        </authorList>
    </citation>
    <scope>NUCLEOTIDE SEQUENCE [LARGE SCALE GENOMIC DNA]</scope>
    <source>
        <strain evidence="2 3">SAG 2145</strain>
    </source>
</reference>
<evidence type="ECO:0000256" key="1">
    <source>
        <dbReference type="SAM" id="MobiDB-lite"/>
    </source>
</evidence>
<feature type="compositionally biased region" description="Polar residues" evidence="1">
    <location>
        <begin position="64"/>
        <end position="80"/>
    </location>
</feature>
<sequence length="93" mass="9154">MQPELGPGKPSLGTVFRALLVGGIALASKGAAVAKGAGGFSTLAKGAAALAAAGGVAVAASGSNESDQQLSRQEQTSHRPQQPLAYNQPAKRS</sequence>
<proteinExistence type="predicted"/>
<dbReference type="EMBL" id="JALJOS010000079">
    <property type="protein sequence ID" value="KAK9816332.1"/>
    <property type="molecule type" value="Genomic_DNA"/>
</dbReference>
<evidence type="ECO:0000313" key="2">
    <source>
        <dbReference type="EMBL" id="KAK9816332.1"/>
    </source>
</evidence>
<organism evidence="2 3">
    <name type="scientific">Apatococcus lobatus</name>
    <dbReference type="NCBI Taxonomy" id="904363"/>
    <lineage>
        <taxon>Eukaryota</taxon>
        <taxon>Viridiplantae</taxon>
        <taxon>Chlorophyta</taxon>
        <taxon>core chlorophytes</taxon>
        <taxon>Trebouxiophyceae</taxon>
        <taxon>Chlorellales</taxon>
        <taxon>Chlorellaceae</taxon>
        <taxon>Apatococcus</taxon>
    </lineage>
</organism>